<proteinExistence type="predicted"/>
<evidence type="ECO:0000256" key="2">
    <source>
        <dbReference type="ARBA" id="ARBA00023002"/>
    </source>
</evidence>
<feature type="domain" description="NmrA-like" evidence="3">
    <location>
        <begin position="4"/>
        <end position="255"/>
    </location>
</feature>
<gene>
    <name evidence="4" type="ORF">TGAMA5MH_00837</name>
</gene>
<dbReference type="AlphaFoldDB" id="A0A2K0TR54"/>
<dbReference type="OrthoDB" id="9974981at2759"/>
<reference evidence="4 5" key="1">
    <citation type="submission" date="2017-02" db="EMBL/GenBank/DDBJ databases">
        <title>Genomes of Trichoderma spp. with biocontrol activity.</title>
        <authorList>
            <person name="Gardiner D."/>
            <person name="Kazan K."/>
            <person name="Vos C."/>
            <person name="Harvey P."/>
        </authorList>
    </citation>
    <scope>NUCLEOTIDE SEQUENCE [LARGE SCALE GENOMIC DNA]</scope>
    <source>
        <strain evidence="4 5">A5MH</strain>
    </source>
</reference>
<evidence type="ECO:0000259" key="3">
    <source>
        <dbReference type="Pfam" id="PF05368"/>
    </source>
</evidence>
<dbReference type="InterPro" id="IPR045312">
    <property type="entry name" value="PCBER-like"/>
</dbReference>
<evidence type="ECO:0000313" key="5">
    <source>
        <dbReference type="Proteomes" id="UP000236546"/>
    </source>
</evidence>
<dbReference type="InterPro" id="IPR036291">
    <property type="entry name" value="NAD(P)-bd_dom_sf"/>
</dbReference>
<organism evidence="4 5">
    <name type="scientific">Trichoderma gamsii</name>
    <dbReference type="NCBI Taxonomy" id="398673"/>
    <lineage>
        <taxon>Eukaryota</taxon>
        <taxon>Fungi</taxon>
        <taxon>Dikarya</taxon>
        <taxon>Ascomycota</taxon>
        <taxon>Pezizomycotina</taxon>
        <taxon>Sordariomycetes</taxon>
        <taxon>Hypocreomycetidae</taxon>
        <taxon>Hypocreales</taxon>
        <taxon>Hypocreaceae</taxon>
        <taxon>Trichoderma</taxon>
    </lineage>
</organism>
<dbReference type="PANTHER" id="PTHR47706">
    <property type="entry name" value="NMRA-LIKE FAMILY PROTEIN"/>
    <property type="match status" value="1"/>
</dbReference>
<keyword evidence="2" id="KW-0560">Oxidoreductase</keyword>
<dbReference type="Pfam" id="PF05368">
    <property type="entry name" value="NmrA"/>
    <property type="match status" value="1"/>
</dbReference>
<dbReference type="Gene3D" id="3.90.25.10">
    <property type="entry name" value="UDP-galactose 4-epimerase, domain 1"/>
    <property type="match status" value="1"/>
</dbReference>
<keyword evidence="1" id="KW-0521">NADP</keyword>
<comment type="caution">
    <text evidence="4">The sequence shown here is derived from an EMBL/GenBank/DDBJ whole genome shotgun (WGS) entry which is preliminary data.</text>
</comment>
<dbReference type="CDD" id="cd05259">
    <property type="entry name" value="PCBER_SDR_a"/>
    <property type="match status" value="1"/>
</dbReference>
<sequence length="306" mass="33156">MATNNSVVIFGASGNVGKFAVPALLKAGAKVTLVTRKGSKTTFQYENATVVTADYSSQSELVSIIRGHESVISLLSVEALSLQRNLIDAAIKARATLFIPSEFGHDTTNEDVTSLLPVLGVKTEIIEYLQEREKDGLNWTGIITALFFDWGLPQGNFGFDLKAGKATIWDGGNASFSAANLDDISAAIVKVVTDPSARERYKNQHVYVSSVQTTQNEILAAAEEVTGKKFEVAQFDSEEAFAYTTKPLPPGYSPQLLAVLAALQLSKRGLSDYQARVNAGHNRFVINAKRNVRDVLKAVVEEEAKI</sequence>
<protein>
    <recommendedName>
        <fullName evidence="3">NmrA-like domain-containing protein</fullName>
    </recommendedName>
</protein>
<dbReference type="InterPro" id="IPR051609">
    <property type="entry name" value="NmrA/Isoflavone_reductase-like"/>
</dbReference>
<dbReference type="InterPro" id="IPR008030">
    <property type="entry name" value="NmrA-like"/>
</dbReference>
<dbReference type="EMBL" id="MTYH01000011">
    <property type="protein sequence ID" value="PNP48014.1"/>
    <property type="molecule type" value="Genomic_DNA"/>
</dbReference>
<dbReference type="SUPFAM" id="SSF51735">
    <property type="entry name" value="NAD(P)-binding Rossmann-fold domains"/>
    <property type="match status" value="1"/>
</dbReference>
<dbReference type="Proteomes" id="UP000236546">
    <property type="component" value="Unassembled WGS sequence"/>
</dbReference>
<name>A0A2K0TR54_9HYPO</name>
<accession>A0A2K0TR54</accession>
<dbReference type="Gene3D" id="3.40.50.720">
    <property type="entry name" value="NAD(P)-binding Rossmann-like Domain"/>
    <property type="match status" value="1"/>
</dbReference>
<evidence type="ECO:0000313" key="4">
    <source>
        <dbReference type="EMBL" id="PNP48014.1"/>
    </source>
</evidence>
<dbReference type="GO" id="GO:0016491">
    <property type="term" value="F:oxidoreductase activity"/>
    <property type="evidence" value="ECO:0007669"/>
    <property type="project" value="UniProtKB-KW"/>
</dbReference>
<dbReference type="PANTHER" id="PTHR47706:SF9">
    <property type="entry name" value="NMRA-LIKE DOMAIN-CONTAINING PROTEIN-RELATED"/>
    <property type="match status" value="1"/>
</dbReference>
<evidence type="ECO:0000256" key="1">
    <source>
        <dbReference type="ARBA" id="ARBA00022857"/>
    </source>
</evidence>